<gene>
    <name evidence="2" type="ORF">HMPREF0762_01157</name>
</gene>
<dbReference type="GeneID" id="85007684"/>
<proteinExistence type="predicted"/>
<dbReference type="STRING" id="649764.HMPREF0762_01157"/>
<protein>
    <submittedName>
        <fullName evidence="2">Uncharacterized protein</fullName>
    </submittedName>
</protein>
<evidence type="ECO:0000313" key="3">
    <source>
        <dbReference type="Proteomes" id="UP000006001"/>
    </source>
</evidence>
<dbReference type="EMBL" id="ACUX02000007">
    <property type="protein sequence ID" value="EEZ61089.1"/>
    <property type="molecule type" value="Genomic_DNA"/>
</dbReference>
<organism evidence="2 3">
    <name type="scientific">Slackia exigua (strain ATCC 700122 / DSM 15923 / CIP 105133 / JCM 11022 / KCTC 5966 / S-7)</name>
    <dbReference type="NCBI Taxonomy" id="649764"/>
    <lineage>
        <taxon>Bacteria</taxon>
        <taxon>Bacillati</taxon>
        <taxon>Actinomycetota</taxon>
        <taxon>Coriobacteriia</taxon>
        <taxon>Eggerthellales</taxon>
        <taxon>Eggerthellaceae</taxon>
        <taxon>Slackia</taxon>
    </lineage>
</organism>
<feature type="compositionally biased region" description="Basic and acidic residues" evidence="1">
    <location>
        <begin position="24"/>
        <end position="33"/>
    </location>
</feature>
<dbReference type="eggNOG" id="ENOG5031TY4">
    <property type="taxonomic scope" value="Bacteria"/>
</dbReference>
<dbReference type="AlphaFoldDB" id="D0WHC5"/>
<feature type="region of interest" description="Disordered" evidence="1">
    <location>
        <begin position="1"/>
        <end position="33"/>
    </location>
</feature>
<evidence type="ECO:0000313" key="2">
    <source>
        <dbReference type="EMBL" id="EEZ61089.1"/>
    </source>
</evidence>
<dbReference type="HOGENOM" id="CLU_2329333_0_0_11"/>
<comment type="caution">
    <text evidence="2">The sequence shown here is derived from an EMBL/GenBank/DDBJ whole genome shotgun (WGS) entry which is preliminary data.</text>
</comment>
<accession>D0WHC5</accession>
<name>D0WHC5_SLAES</name>
<dbReference type="Proteomes" id="UP000006001">
    <property type="component" value="Unassembled WGS sequence"/>
</dbReference>
<sequence>MAVYIAHYRSPQNENPTSGSFEFESEHRAGSKQNLRDARMHMLVAYGNEAVTWNIDDVQVKRAKSDVLDNQIEIDFREPVKHRKTRTVNRGRL</sequence>
<keyword evidence="3" id="KW-1185">Reference proteome</keyword>
<evidence type="ECO:0000256" key="1">
    <source>
        <dbReference type="SAM" id="MobiDB-lite"/>
    </source>
</evidence>
<reference evidence="2" key="1">
    <citation type="submission" date="2009-10" db="EMBL/GenBank/DDBJ databases">
        <authorList>
            <person name="Weinstock G."/>
            <person name="Sodergren E."/>
            <person name="Clifton S."/>
            <person name="Fulton L."/>
            <person name="Fulton B."/>
            <person name="Courtney L."/>
            <person name="Fronick C."/>
            <person name="Harrison M."/>
            <person name="Strong C."/>
            <person name="Farmer C."/>
            <person name="Delahaunty K."/>
            <person name="Markovic C."/>
            <person name="Hall O."/>
            <person name="Minx P."/>
            <person name="Tomlinson C."/>
            <person name="Mitreva M."/>
            <person name="Nelson J."/>
            <person name="Hou S."/>
            <person name="Wollam A."/>
            <person name="Pepin K.H."/>
            <person name="Johnson M."/>
            <person name="Bhonagiri V."/>
            <person name="Nash W.E."/>
            <person name="Warren W."/>
            <person name="Chinwalla A."/>
            <person name="Mardis E.R."/>
            <person name="Wilson R.K."/>
        </authorList>
    </citation>
    <scope>NUCLEOTIDE SEQUENCE [LARGE SCALE GENOMIC DNA]</scope>
    <source>
        <strain evidence="2">ATCC 700122</strain>
    </source>
</reference>
<feature type="compositionally biased region" description="Polar residues" evidence="1">
    <location>
        <begin position="10"/>
        <end position="20"/>
    </location>
</feature>
<dbReference type="OrthoDB" id="3197251at2"/>
<dbReference type="RefSeq" id="WP_006362415.1">
    <property type="nucleotide sequence ID" value="NZ_GG700630.1"/>
</dbReference>